<protein>
    <submittedName>
        <fullName evidence="1">Uncharacterized protein</fullName>
    </submittedName>
</protein>
<name>A0ACC1NMP5_9PEZI</name>
<accession>A0ACC1NMP5</accession>
<comment type="caution">
    <text evidence="1">The sequence shown here is derived from an EMBL/GenBank/DDBJ whole genome shotgun (WGS) entry which is preliminary data.</text>
</comment>
<evidence type="ECO:0000313" key="2">
    <source>
        <dbReference type="Proteomes" id="UP001143856"/>
    </source>
</evidence>
<dbReference type="Proteomes" id="UP001143856">
    <property type="component" value="Unassembled WGS sequence"/>
</dbReference>
<reference evidence="1" key="1">
    <citation type="submission" date="2022-10" db="EMBL/GenBank/DDBJ databases">
        <title>Genome Sequence of Xylaria curta.</title>
        <authorList>
            <person name="Buettner E."/>
        </authorList>
    </citation>
    <scope>NUCLEOTIDE SEQUENCE</scope>
    <source>
        <strain evidence="1">Babe10</strain>
    </source>
</reference>
<gene>
    <name evidence="1" type="ORF">NUW58_g6917</name>
</gene>
<evidence type="ECO:0000313" key="1">
    <source>
        <dbReference type="EMBL" id="KAJ2980550.1"/>
    </source>
</evidence>
<proteinExistence type="predicted"/>
<keyword evidence="2" id="KW-1185">Reference proteome</keyword>
<dbReference type="EMBL" id="JAPDGR010001668">
    <property type="protein sequence ID" value="KAJ2980550.1"/>
    <property type="molecule type" value="Genomic_DNA"/>
</dbReference>
<sequence>MCPTIVYKYACGCSESVDTGCIAETTGTRRGRIRRCPYLEPDNIRPKIPSATTQRSTDQEASEPSNKRRRFLPPEEPELDEFGDPITELRHYCHDCYEKFLESKRDAGLYPPKEEKDESRILTEISENRRAPEPIIDYFSGDEFEELMQNDGENYFPEPEPGPETEPGQETEREPEQEPEQEPEWE</sequence>
<organism evidence="1 2">
    <name type="scientific">Xylaria curta</name>
    <dbReference type="NCBI Taxonomy" id="42375"/>
    <lineage>
        <taxon>Eukaryota</taxon>
        <taxon>Fungi</taxon>
        <taxon>Dikarya</taxon>
        <taxon>Ascomycota</taxon>
        <taxon>Pezizomycotina</taxon>
        <taxon>Sordariomycetes</taxon>
        <taxon>Xylariomycetidae</taxon>
        <taxon>Xylariales</taxon>
        <taxon>Xylariaceae</taxon>
        <taxon>Xylaria</taxon>
    </lineage>
</organism>